<dbReference type="GO" id="GO:0003677">
    <property type="term" value="F:DNA binding"/>
    <property type="evidence" value="ECO:0007669"/>
    <property type="project" value="InterPro"/>
</dbReference>
<dbReference type="Proteomes" id="UP000309544">
    <property type="component" value="Unassembled WGS sequence"/>
</dbReference>
<comment type="caution">
    <text evidence="2">The sequence shown here is derived from an EMBL/GenBank/DDBJ whole genome shotgun (WGS) entry which is preliminary data.</text>
</comment>
<dbReference type="SUPFAM" id="SSF46894">
    <property type="entry name" value="C-terminal effector domain of the bipartite response regulators"/>
    <property type="match status" value="1"/>
</dbReference>
<evidence type="ECO:0000256" key="1">
    <source>
        <dbReference type="SAM" id="Coils"/>
    </source>
</evidence>
<gene>
    <name evidence="2" type="ORF">FGF68_01860</name>
</gene>
<proteinExistence type="predicted"/>
<dbReference type="InterPro" id="IPR016032">
    <property type="entry name" value="Sig_transdc_resp-reg_C-effctor"/>
</dbReference>
<accession>A0A5C4S415</accession>
<keyword evidence="1" id="KW-0175">Coiled coil</keyword>
<evidence type="ECO:0000313" key="3">
    <source>
        <dbReference type="Proteomes" id="UP000309544"/>
    </source>
</evidence>
<reference evidence="2 3" key="1">
    <citation type="submission" date="2019-05" db="EMBL/GenBank/DDBJ databases">
        <title>Draft Whole-Genome sequence of the green sulfur bacterium Prosthecochloris vibrioformis DSM 260.</title>
        <authorList>
            <person name="Meyer T.E."/>
            <person name="Kyndt J.A."/>
        </authorList>
    </citation>
    <scope>NUCLEOTIDE SEQUENCE [LARGE SCALE GENOMIC DNA]</scope>
    <source>
        <strain evidence="2 3">DSM 260</strain>
    </source>
</reference>
<organism evidence="2 3">
    <name type="scientific">Prosthecochloris vibrioformis</name>
    <name type="common">Chlorobium vibrioforme</name>
    <dbReference type="NCBI Taxonomy" id="1098"/>
    <lineage>
        <taxon>Bacteria</taxon>
        <taxon>Pseudomonadati</taxon>
        <taxon>Chlorobiota</taxon>
        <taxon>Chlorobiia</taxon>
        <taxon>Chlorobiales</taxon>
        <taxon>Chlorobiaceae</taxon>
        <taxon>Prosthecochloris</taxon>
    </lineage>
</organism>
<evidence type="ECO:0000313" key="2">
    <source>
        <dbReference type="EMBL" id="TNJ37948.1"/>
    </source>
</evidence>
<dbReference type="GO" id="GO:0006355">
    <property type="term" value="P:regulation of DNA-templated transcription"/>
    <property type="evidence" value="ECO:0007669"/>
    <property type="project" value="InterPro"/>
</dbReference>
<feature type="coiled-coil region" evidence="1">
    <location>
        <begin position="291"/>
        <end position="318"/>
    </location>
</feature>
<dbReference type="Gene3D" id="1.10.10.10">
    <property type="entry name" value="Winged helix-like DNA-binding domain superfamily/Winged helix DNA-binding domain"/>
    <property type="match status" value="1"/>
</dbReference>
<name>A0A5C4S415_PROVB</name>
<dbReference type="EMBL" id="VDCI01000001">
    <property type="protein sequence ID" value="TNJ37948.1"/>
    <property type="molecule type" value="Genomic_DNA"/>
</dbReference>
<dbReference type="AlphaFoldDB" id="A0A5C4S415"/>
<keyword evidence="3" id="KW-1185">Reference proteome</keyword>
<dbReference type="RefSeq" id="WP_139626126.1">
    <property type="nucleotide sequence ID" value="NZ_VDCI01000001.1"/>
</dbReference>
<sequence>MKHCPVSDLPITERTNWKTVHSGNHYTSHIRKIGDDILLSYYETEQDITAEYMDKALFQTVLDESGLAGKPVYMLRDLSHVTDVSYTYKKNLTQLIYHIKPIFHAIIFFNATSEFQTIAEMFASMLPDTTRVLIVNNYEDAIHAVLALKAGERIEDEYEDEEDELFAGLKKNFLAATARIGWLNMLTQPVNLPPEDNFLFPFFKAIASLQQDLLEKEKIATRNTREKEQEFELKLSEKNILLNAQLEMNNKLKSMFDRERSMLKSRIAAHDLELTRISNAIAEKSVFLQQLQQMIGELSIAEQDKKKLLDQSEKLVTKDLTEQKLTEKLTATDSEFLTRLQQEHPVLNQRDLRICLLIKLNYDTREIARSIGISTRGLESIRYRMHKKMKLGKHQSIKNYLINFSLA</sequence>
<dbReference type="InterPro" id="IPR036388">
    <property type="entry name" value="WH-like_DNA-bd_sf"/>
</dbReference>
<protein>
    <submittedName>
        <fullName evidence="2">Transcriptional regulator</fullName>
    </submittedName>
</protein>